<dbReference type="Ensembl" id="ENSMPUT00000006979.1">
    <property type="protein sequence ID" value="ENSMPUP00000006865.1"/>
    <property type="gene ID" value="ENSMPUG00000006920.1"/>
</dbReference>
<evidence type="ECO:0000256" key="1">
    <source>
        <dbReference type="SAM" id="MobiDB-lite"/>
    </source>
</evidence>
<protein>
    <submittedName>
        <fullName evidence="2">Uncharacterized protein</fullName>
    </submittedName>
</protein>
<reference evidence="2" key="1">
    <citation type="submission" date="2024-06" db="UniProtKB">
        <authorList>
            <consortium name="Ensembl"/>
        </authorList>
    </citation>
    <scope>IDENTIFICATION</scope>
</reference>
<evidence type="ECO:0000313" key="2">
    <source>
        <dbReference type="Ensembl" id="ENSMPUP00000006865.1"/>
    </source>
</evidence>
<feature type="region of interest" description="Disordered" evidence="1">
    <location>
        <begin position="147"/>
        <end position="176"/>
    </location>
</feature>
<dbReference type="InParanoid" id="M3Y6B4"/>
<dbReference type="EMBL" id="AEYP01093217">
    <property type="status" value="NOT_ANNOTATED_CDS"/>
    <property type="molecule type" value="Genomic_DNA"/>
</dbReference>
<sequence>MAQTPQLCPRTDMGARPLLPLCLGRGGLCGGVGGLSDQTAGPLVSYASHGGAGRHSTGAVVGEVGTVFNNPEHLKTMRRLSHVSVSVRGVSAWRSHSRASACPGATSPRKAKRAVALETAGPNHGPALLKLPPQALAKTFAAPFRGGGWARPPGSRPGACPHPHPRAGVPSLPSLERLPPTSARGVARLHRSQNSHFPDASLFLFSVVPTSQWHPEGVRPAAQPRAGRHRGVHERPRRPVQAHRGHPPAGPGGVQGHLRGAHLPAGRHGGHPQSLHPAAGRLAGAISRPRTRSCPPLPRMPPQDGALLFI</sequence>
<feature type="compositionally biased region" description="Basic residues" evidence="1">
    <location>
        <begin position="226"/>
        <end position="246"/>
    </location>
</feature>
<feature type="region of interest" description="Disordered" evidence="1">
    <location>
        <begin position="215"/>
        <end position="310"/>
    </location>
</feature>
<dbReference type="HOGENOM" id="CLU_897042_0_0_1"/>
<organism evidence="2">
    <name type="scientific">Mustela putorius furo</name>
    <name type="common">European domestic ferret</name>
    <name type="synonym">Mustela furo</name>
    <dbReference type="NCBI Taxonomy" id="9669"/>
    <lineage>
        <taxon>Eukaryota</taxon>
        <taxon>Metazoa</taxon>
        <taxon>Chordata</taxon>
        <taxon>Craniata</taxon>
        <taxon>Vertebrata</taxon>
        <taxon>Euteleostomi</taxon>
        <taxon>Mammalia</taxon>
        <taxon>Eutheria</taxon>
        <taxon>Laurasiatheria</taxon>
        <taxon>Carnivora</taxon>
        <taxon>Caniformia</taxon>
        <taxon>Musteloidea</taxon>
        <taxon>Mustelidae</taxon>
        <taxon>Mustelinae</taxon>
        <taxon>Mustela</taxon>
    </lineage>
</organism>
<dbReference type="AlphaFoldDB" id="M3Y6B4"/>
<accession>M3Y6B4</accession>
<name>M3Y6B4_MUSPF</name>
<proteinExistence type="predicted"/>